<comment type="subcellular location">
    <subcellularLocation>
        <location evidence="1">Membrane</location>
        <topology evidence="1">Multi-pass membrane protein</topology>
    </subcellularLocation>
</comment>
<keyword evidence="4 7" id="KW-0812">Transmembrane</keyword>
<dbReference type="InterPro" id="IPR037185">
    <property type="entry name" value="EmrE-like"/>
</dbReference>
<dbReference type="PANTHER" id="PTHR16119">
    <property type="entry name" value="TRANSMEMBRANE PROTEIN 144"/>
    <property type="match status" value="1"/>
</dbReference>
<keyword evidence="6 7" id="KW-0472">Membrane</keyword>
<dbReference type="KEGG" id="pdo:PSDT_0999"/>
<evidence type="ECO:0000256" key="3">
    <source>
        <dbReference type="ARBA" id="ARBA00022597"/>
    </source>
</evidence>
<sequence length="282" mass="30616">MNILIGLVPALFWGILPLWLRKVTGGTYQSQLVGTTGGVLLVALTMEVLCRFPVTPKAFIIFFLSGFFWSFGQAGQYFSYESLGVSLTMPLSTALQVVGNGFIGGILFAEWKGSPRLIFLGVVALFVILVGVILTNKRGQDSSEGTFKNYMILVLSTCGYWLYSALPLLADQSSKVIGFLPQAFGMFLSSILISARERSEILSKETLKNLSSGVIFAIAAFTYLVAMSRLGMVNAFVLSQLNVVVSTVAAILVLQETDKRYIPRILLGLVLIIAGAALMIMK</sequence>
<protein>
    <submittedName>
        <fullName evidence="8">Sugar transport protein</fullName>
    </submittedName>
</protein>
<dbReference type="Proteomes" id="UP000004946">
    <property type="component" value="Chromosome"/>
</dbReference>
<dbReference type="RefSeq" id="WP_006289014.1">
    <property type="nucleotide sequence ID" value="NZ_AP012333.1"/>
</dbReference>
<feature type="transmembrane region" description="Helical" evidence="7">
    <location>
        <begin position="147"/>
        <end position="170"/>
    </location>
</feature>
<organism evidence="8 9">
    <name type="scientific">Parascardovia denticolens DSM 10105 = JCM 12538</name>
    <dbReference type="NCBI Taxonomy" id="864564"/>
    <lineage>
        <taxon>Bacteria</taxon>
        <taxon>Bacillati</taxon>
        <taxon>Actinomycetota</taxon>
        <taxon>Actinomycetes</taxon>
        <taxon>Bifidobacteriales</taxon>
        <taxon>Bifidobacteriaceae</taxon>
        <taxon>Parascardovia</taxon>
    </lineage>
</organism>
<comment type="similarity">
    <text evidence="2">Belongs to the GRP transporter (TC 2.A.7.5) family.</text>
</comment>
<dbReference type="PANTHER" id="PTHR16119:SF17">
    <property type="entry name" value="TRANSMEMBRANE PROTEIN 144"/>
    <property type="match status" value="1"/>
</dbReference>
<evidence type="ECO:0000256" key="6">
    <source>
        <dbReference type="ARBA" id="ARBA00023136"/>
    </source>
</evidence>
<keyword evidence="9" id="KW-1185">Reference proteome</keyword>
<evidence type="ECO:0000313" key="9">
    <source>
        <dbReference type="Proteomes" id="UP000004946"/>
    </source>
</evidence>
<dbReference type="Pfam" id="PF06800">
    <property type="entry name" value="Sugar_transport"/>
    <property type="match status" value="1"/>
</dbReference>
<feature type="transmembrane region" description="Helical" evidence="7">
    <location>
        <begin position="232"/>
        <end position="254"/>
    </location>
</feature>
<feature type="transmembrane region" description="Helical" evidence="7">
    <location>
        <begin position="207"/>
        <end position="226"/>
    </location>
</feature>
<dbReference type="InterPro" id="IPR010651">
    <property type="entry name" value="Sugar_transport"/>
</dbReference>
<feature type="transmembrane region" description="Helical" evidence="7">
    <location>
        <begin position="117"/>
        <end position="135"/>
    </location>
</feature>
<name>E6K1D7_PARDN</name>
<feature type="transmembrane region" description="Helical" evidence="7">
    <location>
        <begin position="261"/>
        <end position="281"/>
    </location>
</feature>
<accession>E6K1D7</accession>
<comment type="caution">
    <text evidence="8">The sequence shown here is derived from an EMBL/GenBank/DDBJ whole genome shotgun (WGS) entry which is preliminary data.</text>
</comment>
<evidence type="ECO:0000256" key="4">
    <source>
        <dbReference type="ARBA" id="ARBA00022692"/>
    </source>
</evidence>
<dbReference type="CDD" id="cd23110">
    <property type="entry name" value="GRP"/>
    <property type="match status" value="1"/>
</dbReference>
<dbReference type="AlphaFoldDB" id="E6K1D7"/>
<dbReference type="GO" id="GO:0016020">
    <property type="term" value="C:membrane"/>
    <property type="evidence" value="ECO:0007669"/>
    <property type="project" value="UniProtKB-SubCell"/>
</dbReference>
<evidence type="ECO:0000256" key="7">
    <source>
        <dbReference type="SAM" id="Phobius"/>
    </source>
</evidence>
<feature type="transmembrane region" description="Helical" evidence="7">
    <location>
        <begin position="30"/>
        <end position="52"/>
    </location>
</feature>
<evidence type="ECO:0000256" key="5">
    <source>
        <dbReference type="ARBA" id="ARBA00022989"/>
    </source>
</evidence>
<keyword evidence="3 8" id="KW-0813">Transport</keyword>
<evidence type="ECO:0000313" key="8">
    <source>
        <dbReference type="EMBL" id="EFT83618.1"/>
    </source>
</evidence>
<gene>
    <name evidence="8" type="ORF">HMPREF0620_0623</name>
</gene>
<dbReference type="eggNOG" id="COG4975">
    <property type="taxonomic scope" value="Bacteria"/>
</dbReference>
<dbReference type="PATRIC" id="fig|864564.6.peg.1087"/>
<evidence type="ECO:0000256" key="2">
    <source>
        <dbReference type="ARBA" id="ARBA00006117"/>
    </source>
</evidence>
<keyword evidence="5 7" id="KW-1133">Transmembrane helix</keyword>
<dbReference type="GO" id="GO:0015144">
    <property type="term" value="F:carbohydrate transmembrane transporter activity"/>
    <property type="evidence" value="ECO:0007669"/>
    <property type="project" value="InterPro"/>
</dbReference>
<reference evidence="8 9" key="1">
    <citation type="submission" date="2010-12" db="EMBL/GenBank/DDBJ databases">
        <authorList>
            <person name="Muzny D."/>
            <person name="Qin X."/>
            <person name="Buhay C."/>
            <person name="Dugan-Rocha S."/>
            <person name="Ding Y."/>
            <person name="Chen G."/>
            <person name="Hawes A."/>
            <person name="Holder M."/>
            <person name="Jhangiani S."/>
            <person name="Johnson A."/>
            <person name="Khan Z."/>
            <person name="Li Z."/>
            <person name="Liu W."/>
            <person name="Liu X."/>
            <person name="Perez L."/>
            <person name="Shen H."/>
            <person name="Wang Q."/>
            <person name="Watt J."/>
            <person name="Xi L."/>
            <person name="Xin Y."/>
            <person name="Zhou J."/>
            <person name="Deng J."/>
            <person name="Jiang H."/>
            <person name="Liu Y."/>
            <person name="Qu J."/>
            <person name="Song X.-Z."/>
            <person name="Zhang L."/>
            <person name="Villasana D."/>
            <person name="Johnson A."/>
            <person name="Liu J."/>
            <person name="Liyanage D."/>
            <person name="Lorensuhewa L."/>
            <person name="Robinson T."/>
            <person name="Song A."/>
            <person name="Song B.-B."/>
            <person name="Dinh H."/>
            <person name="Thornton R."/>
            <person name="Coyle M."/>
            <person name="Francisco L."/>
            <person name="Jackson L."/>
            <person name="Javaid M."/>
            <person name="Korchina V."/>
            <person name="Kovar C."/>
            <person name="Mata R."/>
            <person name="Mathew T."/>
            <person name="Ngo R."/>
            <person name="Nguyen L."/>
            <person name="Nguyen N."/>
            <person name="Okwuonu G."/>
            <person name="Ongeri F."/>
            <person name="Pham C."/>
            <person name="Simmons D."/>
            <person name="Wilczek-Boney K."/>
            <person name="Hale W."/>
            <person name="Jakkamsetti A."/>
            <person name="Pham P."/>
            <person name="Ruth R."/>
            <person name="San Lucas F."/>
            <person name="Warren J."/>
            <person name="Zhang J."/>
            <person name="Zhao Z."/>
            <person name="Zhou C."/>
            <person name="Zhu D."/>
            <person name="Lee S."/>
            <person name="Bess C."/>
            <person name="Blankenburg K."/>
            <person name="Forbes L."/>
            <person name="Fu Q."/>
            <person name="Gubbala S."/>
            <person name="Hirani K."/>
            <person name="Jayaseelan J.C."/>
            <person name="Lara F."/>
            <person name="Munidasa M."/>
            <person name="Palculict T."/>
            <person name="Patil S."/>
            <person name="Pu L.-L."/>
            <person name="Saada N."/>
            <person name="Tang L."/>
            <person name="Weissenberger G."/>
            <person name="Zhu Y."/>
            <person name="Hemphill L."/>
            <person name="Shang Y."/>
            <person name="Youmans B."/>
            <person name="Ayvaz T."/>
            <person name="Ross M."/>
            <person name="Santibanez J."/>
            <person name="Aqrawi P."/>
            <person name="Gross S."/>
            <person name="Joshi V."/>
            <person name="Fowler G."/>
            <person name="Nazareth L."/>
            <person name="Reid J."/>
            <person name="Worley K."/>
            <person name="Petrosino J."/>
            <person name="Highlander S."/>
            <person name="Gibbs R."/>
        </authorList>
    </citation>
    <scope>NUCLEOTIDE SEQUENCE [LARGE SCALE GENOMIC DNA]</scope>
    <source>
        <strain evidence="8 9">DSM 10105</strain>
    </source>
</reference>
<proteinExistence type="inferred from homology"/>
<dbReference type="HOGENOM" id="CLU_076024_0_0_11"/>
<evidence type="ECO:0000256" key="1">
    <source>
        <dbReference type="ARBA" id="ARBA00004141"/>
    </source>
</evidence>
<dbReference type="SUPFAM" id="SSF103481">
    <property type="entry name" value="Multidrug resistance efflux transporter EmrE"/>
    <property type="match status" value="1"/>
</dbReference>
<dbReference type="EMBL" id="AEON01000001">
    <property type="protein sequence ID" value="EFT83618.1"/>
    <property type="molecule type" value="Genomic_DNA"/>
</dbReference>
<feature type="transmembrane region" description="Helical" evidence="7">
    <location>
        <begin position="59"/>
        <end position="80"/>
    </location>
</feature>
<keyword evidence="3 8" id="KW-0762">Sugar transport</keyword>